<feature type="transmembrane region" description="Helical" evidence="2">
    <location>
        <begin position="232"/>
        <end position="254"/>
    </location>
</feature>
<dbReference type="Gramene" id="Jr09_09370_p1">
    <property type="protein sequence ID" value="cds.Jr09_09370_p1"/>
    <property type="gene ID" value="Jr09_09370"/>
</dbReference>
<evidence type="ECO:0000256" key="2">
    <source>
        <dbReference type="SAM" id="Phobius"/>
    </source>
</evidence>
<feature type="transmembrane region" description="Helical" evidence="2">
    <location>
        <begin position="206"/>
        <end position="226"/>
    </location>
</feature>
<reference evidence="3" key="2">
    <citation type="submission" date="2020-03" db="EMBL/GenBank/DDBJ databases">
        <title>Walnut 2.0.</title>
        <authorList>
            <person name="Marrano A."/>
            <person name="Britton M."/>
            <person name="Zimin A.V."/>
            <person name="Zaini P.A."/>
            <person name="Workman R."/>
            <person name="Puiu D."/>
            <person name="Bianco L."/>
            <person name="Allen B.J."/>
            <person name="Troggio M."/>
            <person name="Leslie C.A."/>
            <person name="Timp W."/>
            <person name="Dendekar A."/>
            <person name="Salzberg S.L."/>
            <person name="Neale D.B."/>
        </authorList>
    </citation>
    <scope>NUCLEOTIDE SEQUENCE</scope>
    <source>
        <tissue evidence="3">Leaves</tissue>
    </source>
</reference>
<feature type="non-terminal residue" evidence="3">
    <location>
        <position position="342"/>
    </location>
</feature>
<proteinExistence type="predicted"/>
<gene>
    <name evidence="3" type="ORF">F2P56_020365</name>
</gene>
<organism evidence="3 4">
    <name type="scientific">Juglans regia</name>
    <name type="common">English walnut</name>
    <dbReference type="NCBI Taxonomy" id="51240"/>
    <lineage>
        <taxon>Eukaryota</taxon>
        <taxon>Viridiplantae</taxon>
        <taxon>Streptophyta</taxon>
        <taxon>Embryophyta</taxon>
        <taxon>Tracheophyta</taxon>
        <taxon>Spermatophyta</taxon>
        <taxon>Magnoliopsida</taxon>
        <taxon>eudicotyledons</taxon>
        <taxon>Gunneridae</taxon>
        <taxon>Pentapetalae</taxon>
        <taxon>rosids</taxon>
        <taxon>fabids</taxon>
        <taxon>Fagales</taxon>
        <taxon>Juglandaceae</taxon>
        <taxon>Juglans</taxon>
    </lineage>
</organism>
<keyword evidence="2" id="KW-0812">Transmembrane</keyword>
<keyword evidence="2" id="KW-1133">Transmembrane helix</keyword>
<keyword evidence="1" id="KW-0175">Coiled coil</keyword>
<dbReference type="PANTHER" id="PTHR36383:SF1">
    <property type="entry name" value="PROTEIN, PUTATIVE-RELATED"/>
    <property type="match status" value="1"/>
</dbReference>
<accession>A0A833TII7</accession>
<evidence type="ECO:0000313" key="4">
    <source>
        <dbReference type="Proteomes" id="UP000619265"/>
    </source>
</evidence>
<dbReference type="EMBL" id="LIHL02000009">
    <property type="protein sequence ID" value="KAF5460501.1"/>
    <property type="molecule type" value="Genomic_DNA"/>
</dbReference>
<name>A0A833TII7_JUGRE</name>
<dbReference type="AlphaFoldDB" id="A0A833TII7"/>
<evidence type="ECO:0000256" key="1">
    <source>
        <dbReference type="SAM" id="Coils"/>
    </source>
</evidence>
<feature type="coiled-coil region" evidence="1">
    <location>
        <begin position="104"/>
        <end position="207"/>
    </location>
</feature>
<evidence type="ECO:0000313" key="3">
    <source>
        <dbReference type="EMBL" id="KAF5460501.1"/>
    </source>
</evidence>
<dbReference type="Proteomes" id="UP000619265">
    <property type="component" value="Unassembled WGS sequence"/>
</dbReference>
<reference evidence="3" key="1">
    <citation type="submission" date="2015-10" db="EMBL/GenBank/DDBJ databases">
        <authorList>
            <person name="Martinez-Garcia P.J."/>
            <person name="Crepeau M.W."/>
            <person name="Puiu D."/>
            <person name="Gonzalez-Ibeas D."/>
            <person name="Whalen J."/>
            <person name="Stevens K."/>
            <person name="Paul R."/>
            <person name="Butterfield T."/>
            <person name="Britton M."/>
            <person name="Reagan R."/>
            <person name="Chakraborty S."/>
            <person name="Walawage S.L."/>
            <person name="Vasquez-Gross H.A."/>
            <person name="Cardeno C."/>
            <person name="Famula R."/>
            <person name="Pratt K."/>
            <person name="Kuruganti S."/>
            <person name="Aradhya M.K."/>
            <person name="Leslie C.A."/>
            <person name="Dandekar A.M."/>
            <person name="Salzberg S.L."/>
            <person name="Wegrzyn J.L."/>
            <person name="Langley C.H."/>
            <person name="Neale D.B."/>
        </authorList>
    </citation>
    <scope>NUCLEOTIDE SEQUENCE</scope>
    <source>
        <tissue evidence="3">Leaves</tissue>
    </source>
</reference>
<comment type="caution">
    <text evidence="3">The sequence shown here is derived from an EMBL/GenBank/DDBJ whole genome shotgun (WGS) entry which is preliminary data.</text>
</comment>
<dbReference type="PANTHER" id="PTHR36383">
    <property type="entry name" value="OS09G0529350 PROTEIN"/>
    <property type="match status" value="1"/>
</dbReference>
<protein>
    <submittedName>
        <fullName evidence="3">Uncharacterized protein</fullName>
    </submittedName>
</protein>
<sequence length="342" mass="37843">FVLILSSKRFIKGGIRDKRGFLKNAMPTTTINPTLVPSPNANTLLLSSRKVSIAALISRRAASSRPRFLTVKCGNSSDQSGNLKDALSGMVDKRVEELLNREENKNLLDGLEKASQRVEMAKRDLAEIERQEIEAKQMRNYVNQLESRATEIEECQREILEAREMVEEAERSLTLNEEGIEDGDAFVEKEREEMDRNEERLESIKAAFISAIVGTFAGLPISFTQVTSSSQLILPIAINFVSCALFGVTFRYTIRRDLDNAQLKTGTSAAFGLVKGLAMLGSGPPLELNTGSFLSHAFDGAVYVSENLLLFLFAGVGLDYCFKARLLSPFPMKKSVSSTNSR</sequence>
<keyword evidence="2" id="KW-0472">Membrane</keyword>